<evidence type="ECO:0000313" key="8">
    <source>
        <dbReference type="Proteomes" id="UP001434337"/>
    </source>
</evidence>
<feature type="transmembrane region" description="Helical" evidence="6">
    <location>
        <begin position="305"/>
        <end position="326"/>
    </location>
</feature>
<accession>A0ABZ3C5R0</accession>
<protein>
    <recommendedName>
        <fullName evidence="9">Lipopolysaccharide biosynthesis protein</fullName>
    </recommendedName>
</protein>
<organism evidence="7 8">
    <name type="scientific">Propioniciclava soli</name>
    <dbReference type="NCBI Taxonomy" id="2775081"/>
    <lineage>
        <taxon>Bacteria</taxon>
        <taxon>Bacillati</taxon>
        <taxon>Actinomycetota</taxon>
        <taxon>Actinomycetes</taxon>
        <taxon>Propionibacteriales</taxon>
        <taxon>Propionibacteriaceae</taxon>
        <taxon>Propioniciclava</taxon>
    </lineage>
</organism>
<evidence type="ECO:0000313" key="7">
    <source>
        <dbReference type="EMBL" id="WZW97142.1"/>
    </source>
</evidence>
<feature type="transmembrane region" description="Helical" evidence="6">
    <location>
        <begin position="52"/>
        <end position="73"/>
    </location>
</feature>
<evidence type="ECO:0000256" key="3">
    <source>
        <dbReference type="ARBA" id="ARBA00022692"/>
    </source>
</evidence>
<gene>
    <name evidence="7" type="ORF">PCC79_09435</name>
</gene>
<feature type="transmembrane region" description="Helical" evidence="6">
    <location>
        <begin position="346"/>
        <end position="367"/>
    </location>
</feature>
<feature type="transmembrane region" description="Helical" evidence="6">
    <location>
        <begin position="402"/>
        <end position="422"/>
    </location>
</feature>
<dbReference type="PANTHER" id="PTHR30250:SF26">
    <property type="entry name" value="PSMA PROTEIN"/>
    <property type="match status" value="1"/>
</dbReference>
<keyword evidence="3 6" id="KW-0812">Transmembrane</keyword>
<comment type="subcellular location">
    <subcellularLocation>
        <location evidence="1">Cell membrane</location>
        <topology evidence="1">Multi-pass membrane protein</topology>
    </subcellularLocation>
</comment>
<evidence type="ECO:0000256" key="5">
    <source>
        <dbReference type="ARBA" id="ARBA00023136"/>
    </source>
</evidence>
<dbReference type="EMBL" id="CP115965">
    <property type="protein sequence ID" value="WZW97142.1"/>
    <property type="molecule type" value="Genomic_DNA"/>
</dbReference>
<evidence type="ECO:0000256" key="2">
    <source>
        <dbReference type="ARBA" id="ARBA00022475"/>
    </source>
</evidence>
<evidence type="ECO:0008006" key="9">
    <source>
        <dbReference type="Google" id="ProtNLM"/>
    </source>
</evidence>
<dbReference type="RefSeq" id="WP_342371671.1">
    <property type="nucleotide sequence ID" value="NZ_CP115965.1"/>
</dbReference>
<feature type="transmembrane region" description="Helical" evidence="6">
    <location>
        <begin position="126"/>
        <end position="145"/>
    </location>
</feature>
<evidence type="ECO:0000256" key="4">
    <source>
        <dbReference type="ARBA" id="ARBA00022989"/>
    </source>
</evidence>
<dbReference type="PANTHER" id="PTHR30250">
    <property type="entry name" value="PST FAMILY PREDICTED COLANIC ACID TRANSPORTER"/>
    <property type="match status" value="1"/>
</dbReference>
<reference evidence="7 8" key="1">
    <citation type="journal article" date="2023" name="Environ Microbiome">
        <title>A coral-associated actinobacterium mitigates coral bleaching under heat stress.</title>
        <authorList>
            <person name="Li J."/>
            <person name="Zou Y."/>
            <person name="Li Q."/>
            <person name="Zhang J."/>
            <person name="Bourne D.G."/>
            <person name="Lyu Y."/>
            <person name="Liu C."/>
            <person name="Zhang S."/>
        </authorList>
    </citation>
    <scope>NUCLEOTIDE SEQUENCE [LARGE SCALE GENOMIC DNA]</scope>
    <source>
        <strain evidence="7 8">SCSIO 13291</strain>
    </source>
</reference>
<keyword evidence="5 6" id="KW-0472">Membrane</keyword>
<keyword evidence="8" id="KW-1185">Reference proteome</keyword>
<evidence type="ECO:0000256" key="6">
    <source>
        <dbReference type="SAM" id="Phobius"/>
    </source>
</evidence>
<sequence>MTDAAPGHDAGRGETLLRWGRRSSAILDTGMSSLGNLALSVFAARTLSLPEFGLMSATLLGGLVLVGLSRALFGDPLILRHSADAPQDHRAAVADATSAALLTGLLVAPAVFGILFGVLLVAGASAATAAALAGVLGGGTVLLVAQELQRAIAYGTGRPVNACANSTAWTLGLLALLAAAHAGVWPLTPAGLLAAWVVATVPGTAIGMLLNGVAPRLAGLRPWFGRHPRLTRQLLVDFGLTQVTAEASFLLISMLAGAGQAGLLRKAQIPLAPVNVITNGLISVTQPGLVRRVAAGHRAAQIARLAHRLGAVIAGFALALGLGVALLPPSVVAVLVGEDWGQARVLVPLLAVYAALGALTACQGVALRALGRLGDQIRLRLLFVPVIVAIVALGALNGALGAATGLAVTMVLIACGWGWLLVRACRAEQAAAVNEPEGALRVG</sequence>
<feature type="transmembrane region" description="Helical" evidence="6">
    <location>
        <begin position="234"/>
        <end position="255"/>
    </location>
</feature>
<feature type="transmembrane region" description="Helical" evidence="6">
    <location>
        <begin position="99"/>
        <end position="120"/>
    </location>
</feature>
<dbReference type="Proteomes" id="UP001434337">
    <property type="component" value="Chromosome"/>
</dbReference>
<proteinExistence type="predicted"/>
<feature type="transmembrane region" description="Helical" evidence="6">
    <location>
        <begin position="379"/>
        <end position="396"/>
    </location>
</feature>
<feature type="transmembrane region" description="Helical" evidence="6">
    <location>
        <begin position="166"/>
        <end position="187"/>
    </location>
</feature>
<dbReference type="InterPro" id="IPR050833">
    <property type="entry name" value="Poly_Biosynth_Transport"/>
</dbReference>
<feature type="transmembrane region" description="Helical" evidence="6">
    <location>
        <begin position="267"/>
        <end position="284"/>
    </location>
</feature>
<keyword evidence="2" id="KW-1003">Cell membrane</keyword>
<name>A0ABZ3C5R0_9ACTN</name>
<evidence type="ECO:0000256" key="1">
    <source>
        <dbReference type="ARBA" id="ARBA00004651"/>
    </source>
</evidence>
<keyword evidence="4 6" id="KW-1133">Transmembrane helix</keyword>
<feature type="transmembrane region" description="Helical" evidence="6">
    <location>
        <begin position="193"/>
        <end position="213"/>
    </location>
</feature>